<gene>
    <name evidence="1" type="ORF">HMPREF1090_01357</name>
</gene>
<comment type="caution">
    <text evidence="1">The sequence shown here is derived from an EMBL/GenBank/DDBJ whole genome shotgun (WGS) entry which is preliminary data.</text>
</comment>
<dbReference type="PATRIC" id="fig|999408.3.peg.1460"/>
<evidence type="ECO:0008006" key="3">
    <source>
        <dbReference type="Google" id="ProtNLM"/>
    </source>
</evidence>
<dbReference type="SUPFAM" id="SSF52218">
    <property type="entry name" value="Flavoproteins"/>
    <property type="match status" value="1"/>
</dbReference>
<name>A0A0E2HDF7_9FIRM</name>
<dbReference type="InterPro" id="IPR029039">
    <property type="entry name" value="Flavoprotein-like_sf"/>
</dbReference>
<reference evidence="1 2" key="1">
    <citation type="submission" date="2013-01" db="EMBL/GenBank/DDBJ databases">
        <title>The Genome Sequence of Clostridium clostridioforme 90A8.</title>
        <authorList>
            <consortium name="The Broad Institute Genome Sequencing Platform"/>
            <person name="Earl A."/>
            <person name="Ward D."/>
            <person name="Feldgarden M."/>
            <person name="Gevers D."/>
            <person name="Courvalin P."/>
            <person name="Lambert T."/>
            <person name="Walker B."/>
            <person name="Young S.K."/>
            <person name="Zeng Q."/>
            <person name="Gargeya S."/>
            <person name="Fitzgerald M."/>
            <person name="Haas B."/>
            <person name="Abouelleil A."/>
            <person name="Alvarado L."/>
            <person name="Arachchi H.M."/>
            <person name="Berlin A.M."/>
            <person name="Chapman S.B."/>
            <person name="Dewar J."/>
            <person name="Goldberg J."/>
            <person name="Griggs A."/>
            <person name="Gujja S."/>
            <person name="Hansen M."/>
            <person name="Howarth C."/>
            <person name="Imamovic A."/>
            <person name="Larimer J."/>
            <person name="McCowan C."/>
            <person name="Murphy C."/>
            <person name="Neiman D."/>
            <person name="Pearson M."/>
            <person name="Priest M."/>
            <person name="Roberts A."/>
            <person name="Saif S."/>
            <person name="Shea T."/>
            <person name="Sisk P."/>
            <person name="Sykes S."/>
            <person name="Wortman J."/>
            <person name="Nusbaum C."/>
            <person name="Birren B."/>
        </authorList>
    </citation>
    <scope>NUCLEOTIDE SEQUENCE [LARGE SCALE GENOMIC DNA]</scope>
    <source>
        <strain evidence="1 2">90A8</strain>
    </source>
</reference>
<dbReference type="AlphaFoldDB" id="A0A0E2HDF7"/>
<dbReference type="EMBL" id="AGYR01000012">
    <property type="protein sequence ID" value="ENZ17808.1"/>
    <property type="molecule type" value="Genomic_DNA"/>
</dbReference>
<evidence type="ECO:0000313" key="2">
    <source>
        <dbReference type="Proteomes" id="UP000013085"/>
    </source>
</evidence>
<organism evidence="1 2">
    <name type="scientific">[Clostridium] clostridioforme 90A8</name>
    <dbReference type="NCBI Taxonomy" id="999408"/>
    <lineage>
        <taxon>Bacteria</taxon>
        <taxon>Bacillati</taxon>
        <taxon>Bacillota</taxon>
        <taxon>Clostridia</taxon>
        <taxon>Lachnospirales</taxon>
        <taxon>Lachnospiraceae</taxon>
        <taxon>Enterocloster</taxon>
    </lineage>
</organism>
<dbReference type="Proteomes" id="UP000013085">
    <property type="component" value="Unassembled WGS sequence"/>
</dbReference>
<proteinExistence type="predicted"/>
<accession>A0A0E2HDF7</accession>
<evidence type="ECO:0000313" key="1">
    <source>
        <dbReference type="EMBL" id="ENZ17808.1"/>
    </source>
</evidence>
<sequence>MESVVFYFSATGNSLRIARFMAERMNGRLLPMSKYRGAVCNSRNF</sequence>
<dbReference type="HOGENOM" id="CLU_3198060_0_0_9"/>
<protein>
    <recommendedName>
        <fullName evidence="3">Flavodoxin-like domain-containing protein</fullName>
    </recommendedName>
</protein>